<dbReference type="EMBL" id="CADCUV010000160">
    <property type="protein sequence ID" value="CAA9432284.1"/>
    <property type="molecule type" value="Genomic_DNA"/>
</dbReference>
<gene>
    <name evidence="3" type="ORF">AVDCRST_MAG22-3383</name>
</gene>
<organism evidence="3">
    <name type="scientific">uncultured Rubrobacteraceae bacterium</name>
    <dbReference type="NCBI Taxonomy" id="349277"/>
    <lineage>
        <taxon>Bacteria</taxon>
        <taxon>Bacillati</taxon>
        <taxon>Actinomycetota</taxon>
        <taxon>Rubrobacteria</taxon>
        <taxon>Rubrobacterales</taxon>
        <taxon>Rubrobacteraceae</taxon>
        <taxon>environmental samples</taxon>
    </lineage>
</organism>
<feature type="region of interest" description="Disordered" evidence="1">
    <location>
        <begin position="31"/>
        <end position="63"/>
    </location>
</feature>
<name>A0A6J4Q525_9ACTN</name>
<evidence type="ECO:0008006" key="4">
    <source>
        <dbReference type="Google" id="ProtNLM"/>
    </source>
</evidence>
<sequence>MRPGKNAVRPLLALFVLSALLTGLVAGCGGGDQSGQSGGGGERKQSGGEAAEQGGGASNAEEADKKIALGTIRAVKPDKGRISLKPTVEAQGDGSLAFRVAEDADITLDGRPAEVSDIKGGQQAQIEYVSGERGVGRVLSMQLFAIQRQQEDGQNN</sequence>
<feature type="signal peptide" evidence="2">
    <location>
        <begin position="1"/>
        <end position="26"/>
    </location>
</feature>
<feature type="chain" id="PRO_5038787592" description="DUF5666 domain-containing protein" evidence="2">
    <location>
        <begin position="27"/>
        <end position="156"/>
    </location>
</feature>
<proteinExistence type="predicted"/>
<protein>
    <recommendedName>
        <fullName evidence="4">DUF5666 domain-containing protein</fullName>
    </recommendedName>
</protein>
<keyword evidence="2" id="KW-0732">Signal</keyword>
<evidence type="ECO:0000256" key="2">
    <source>
        <dbReference type="SAM" id="SignalP"/>
    </source>
</evidence>
<dbReference type="AlphaFoldDB" id="A0A6J4Q525"/>
<dbReference type="PROSITE" id="PS51257">
    <property type="entry name" value="PROKAR_LIPOPROTEIN"/>
    <property type="match status" value="1"/>
</dbReference>
<evidence type="ECO:0000256" key="1">
    <source>
        <dbReference type="SAM" id="MobiDB-lite"/>
    </source>
</evidence>
<reference evidence="3" key="1">
    <citation type="submission" date="2020-02" db="EMBL/GenBank/DDBJ databases">
        <authorList>
            <person name="Meier V. D."/>
        </authorList>
    </citation>
    <scope>NUCLEOTIDE SEQUENCE</scope>
    <source>
        <strain evidence="3">AVDCRST_MAG22</strain>
    </source>
</reference>
<feature type="compositionally biased region" description="Gly residues" evidence="1">
    <location>
        <begin position="31"/>
        <end position="40"/>
    </location>
</feature>
<evidence type="ECO:0000313" key="3">
    <source>
        <dbReference type="EMBL" id="CAA9432284.1"/>
    </source>
</evidence>
<accession>A0A6J4Q525</accession>